<evidence type="ECO:0000313" key="1">
    <source>
        <dbReference type="EMBL" id="CAB5067283.1"/>
    </source>
</evidence>
<sequence>MLFTVTTTFDGTPGTVRGATAGEDGNEKPLYPAVFFAATLKVYSVPFVRVVTTSFVAADAVCVMEVHAEGLPVHD</sequence>
<proteinExistence type="predicted"/>
<protein>
    <submittedName>
        <fullName evidence="1">Unannotated protein</fullName>
    </submittedName>
</protein>
<dbReference type="AlphaFoldDB" id="A0A6J7UMM5"/>
<name>A0A6J7UMM5_9ZZZZ</name>
<dbReference type="EMBL" id="CAFBQU010000052">
    <property type="protein sequence ID" value="CAB5067283.1"/>
    <property type="molecule type" value="Genomic_DNA"/>
</dbReference>
<accession>A0A6J7UMM5</accession>
<organism evidence="1">
    <name type="scientific">freshwater metagenome</name>
    <dbReference type="NCBI Taxonomy" id="449393"/>
    <lineage>
        <taxon>unclassified sequences</taxon>
        <taxon>metagenomes</taxon>
        <taxon>ecological metagenomes</taxon>
    </lineage>
</organism>
<gene>
    <name evidence="1" type="ORF">UFOPK4347_01436</name>
</gene>
<reference evidence="1" key="1">
    <citation type="submission" date="2020-05" db="EMBL/GenBank/DDBJ databases">
        <authorList>
            <person name="Chiriac C."/>
            <person name="Salcher M."/>
            <person name="Ghai R."/>
            <person name="Kavagutti S V."/>
        </authorList>
    </citation>
    <scope>NUCLEOTIDE SEQUENCE</scope>
</reference>